<gene>
    <name evidence="1" type="ORF">J2X21_001991</name>
</gene>
<reference evidence="1 2" key="1">
    <citation type="submission" date="2023-07" db="EMBL/GenBank/DDBJ databases">
        <title>Sorghum-associated microbial communities from plants grown in Nebraska, USA.</title>
        <authorList>
            <person name="Schachtman D."/>
        </authorList>
    </citation>
    <scope>NUCLEOTIDE SEQUENCE [LARGE SCALE GENOMIC DNA]</scope>
    <source>
        <strain evidence="1 2">BE316</strain>
    </source>
</reference>
<sequence length="74" mass="8140">MAAGTATHDVHWIEVIDAQGIHRLERLGPYATALLGQRACRGVTRLLNTRRYTAAVVSQQDLESRNGRAGLLRS</sequence>
<proteinExistence type="predicted"/>
<accession>A0ABU2A6N6</accession>
<dbReference type="RefSeq" id="WP_310327937.1">
    <property type="nucleotide sequence ID" value="NZ_JAVDXV010000003.1"/>
</dbReference>
<organism evidence="1 2">
    <name type="scientific">Roseateles asaccharophilus</name>
    <dbReference type="NCBI Taxonomy" id="582607"/>
    <lineage>
        <taxon>Bacteria</taxon>
        <taxon>Pseudomonadati</taxon>
        <taxon>Pseudomonadota</taxon>
        <taxon>Betaproteobacteria</taxon>
        <taxon>Burkholderiales</taxon>
        <taxon>Sphaerotilaceae</taxon>
        <taxon>Roseateles</taxon>
    </lineage>
</organism>
<evidence type="ECO:0000313" key="1">
    <source>
        <dbReference type="EMBL" id="MDR7332858.1"/>
    </source>
</evidence>
<evidence type="ECO:0000313" key="2">
    <source>
        <dbReference type="Proteomes" id="UP001180825"/>
    </source>
</evidence>
<comment type="caution">
    <text evidence="1">The sequence shown here is derived from an EMBL/GenBank/DDBJ whole genome shotgun (WGS) entry which is preliminary data.</text>
</comment>
<protein>
    <submittedName>
        <fullName evidence="1">Uncharacterized protein</fullName>
    </submittedName>
</protein>
<dbReference type="Proteomes" id="UP001180825">
    <property type="component" value="Unassembled WGS sequence"/>
</dbReference>
<keyword evidence="2" id="KW-1185">Reference proteome</keyword>
<dbReference type="EMBL" id="JAVDXV010000003">
    <property type="protein sequence ID" value="MDR7332858.1"/>
    <property type="molecule type" value="Genomic_DNA"/>
</dbReference>
<name>A0ABU2A6N6_9BURK</name>